<feature type="site" description="Important for substrate specificity" evidence="3">
    <location>
        <position position="13"/>
    </location>
</feature>
<dbReference type="HAMAP" id="MF_00528">
    <property type="entry name" value="Maf"/>
    <property type="match status" value="1"/>
</dbReference>
<dbReference type="InterPro" id="IPR029001">
    <property type="entry name" value="ITPase-like_fam"/>
</dbReference>
<feature type="site" description="Important for substrate specificity" evidence="3">
    <location>
        <position position="71"/>
    </location>
</feature>
<comment type="cofactor">
    <cofactor evidence="1 3">
        <name>a divalent metal cation</name>
        <dbReference type="ChEBI" id="CHEBI:60240"/>
    </cofactor>
</comment>
<dbReference type="PANTHER" id="PTHR43213">
    <property type="entry name" value="BIFUNCTIONAL DTTP/UTP PYROPHOSPHATASE/METHYLTRANSFERASE PROTEIN-RELATED"/>
    <property type="match status" value="1"/>
</dbReference>
<dbReference type="Pfam" id="PF02545">
    <property type="entry name" value="Maf"/>
    <property type="match status" value="1"/>
</dbReference>
<feature type="site" description="Important for substrate specificity" evidence="3">
    <location>
        <position position="158"/>
    </location>
</feature>
<comment type="caution">
    <text evidence="3">Lacks conserved residue(s) required for the propagation of feature annotation.</text>
</comment>
<sequence length="205" mass="22589">MQPELVLASGSPRRRELLRSLGVPFSVHPSWVAEEVPGDPSPGELVEILAAKKALAVAHTRRQAVVIGSDTVVSLEGKILGKPADQEDACRILERLQGRAHQVYSGIALVEMDGGKVSRRLISHRVTEVMVRNMTAEEIHWYVSTGEPLDKAGAYGLQGIGSIWVDWIDGCYTNVVGLSLPLLYDMLKQMDYPMMTKPFSPERKV</sequence>
<dbReference type="PIRSF" id="PIRSF006305">
    <property type="entry name" value="Maf"/>
    <property type="match status" value="1"/>
</dbReference>
<accession>A0ABU1INR3</accession>
<keyword evidence="3" id="KW-0546">Nucleotide metabolism</keyword>
<comment type="similarity">
    <text evidence="3">Belongs to the Maf family. YhdE subfamily.</text>
</comment>
<name>A0ABU1INR3_9BACL</name>
<comment type="function">
    <text evidence="3">Nucleoside triphosphate pyrophosphatase that hydrolyzes dTTP and UTP. May have a dual role in cell division arrest and in preventing the incorporation of modified nucleotides into cellular nucleic acids.</text>
</comment>
<dbReference type="EC" id="3.6.1.9" evidence="3"/>
<dbReference type="PANTHER" id="PTHR43213:SF5">
    <property type="entry name" value="BIFUNCTIONAL DTTP_UTP PYROPHOSPHATASE_METHYLTRANSFERASE PROTEIN-RELATED"/>
    <property type="match status" value="1"/>
</dbReference>
<comment type="catalytic activity">
    <reaction evidence="3">
        <text>UTP + H2O = UMP + diphosphate + H(+)</text>
        <dbReference type="Rhea" id="RHEA:29395"/>
        <dbReference type="ChEBI" id="CHEBI:15377"/>
        <dbReference type="ChEBI" id="CHEBI:15378"/>
        <dbReference type="ChEBI" id="CHEBI:33019"/>
        <dbReference type="ChEBI" id="CHEBI:46398"/>
        <dbReference type="ChEBI" id="CHEBI:57865"/>
        <dbReference type="EC" id="3.6.1.9"/>
    </reaction>
</comment>
<comment type="caution">
    <text evidence="4">The sequence shown here is derived from an EMBL/GenBank/DDBJ whole genome shotgun (WGS) entry which is preliminary data.</text>
</comment>
<reference evidence="4 5" key="1">
    <citation type="submission" date="2023-07" db="EMBL/GenBank/DDBJ databases">
        <title>Genomic Encyclopedia of Type Strains, Phase IV (KMG-IV): sequencing the most valuable type-strain genomes for metagenomic binning, comparative biology and taxonomic classification.</title>
        <authorList>
            <person name="Goeker M."/>
        </authorList>
    </citation>
    <scope>NUCLEOTIDE SEQUENCE [LARGE SCALE GENOMIC DNA]</scope>
    <source>
        <strain evidence="4 5">DSM 45903</strain>
    </source>
</reference>
<dbReference type="CDD" id="cd00555">
    <property type="entry name" value="Maf"/>
    <property type="match status" value="1"/>
</dbReference>
<protein>
    <recommendedName>
        <fullName evidence="3">dTTP/UTP pyrophosphatase</fullName>
        <shortName evidence="3">dTTPase/UTPase</shortName>
        <ecNumber evidence="3">3.6.1.9</ecNumber>
    </recommendedName>
    <alternativeName>
        <fullName evidence="3">Nucleoside triphosphate pyrophosphatase</fullName>
    </alternativeName>
    <alternativeName>
        <fullName evidence="3">Nucleotide pyrophosphatase</fullName>
        <shortName evidence="3">Nucleotide PPase</shortName>
    </alternativeName>
</protein>
<evidence type="ECO:0000256" key="3">
    <source>
        <dbReference type="HAMAP-Rule" id="MF_00528"/>
    </source>
</evidence>
<dbReference type="Proteomes" id="UP001185012">
    <property type="component" value="Unassembled WGS sequence"/>
</dbReference>
<evidence type="ECO:0000313" key="4">
    <source>
        <dbReference type="EMBL" id="MDR6226426.1"/>
    </source>
</evidence>
<evidence type="ECO:0000256" key="1">
    <source>
        <dbReference type="ARBA" id="ARBA00001968"/>
    </source>
</evidence>
<dbReference type="EMBL" id="JAVDQG010000005">
    <property type="protein sequence ID" value="MDR6226426.1"/>
    <property type="molecule type" value="Genomic_DNA"/>
</dbReference>
<evidence type="ECO:0000256" key="2">
    <source>
        <dbReference type="ARBA" id="ARBA00022801"/>
    </source>
</evidence>
<comment type="catalytic activity">
    <reaction evidence="3">
        <text>dTTP + H2O = dTMP + diphosphate + H(+)</text>
        <dbReference type="Rhea" id="RHEA:28534"/>
        <dbReference type="ChEBI" id="CHEBI:15377"/>
        <dbReference type="ChEBI" id="CHEBI:15378"/>
        <dbReference type="ChEBI" id="CHEBI:33019"/>
        <dbReference type="ChEBI" id="CHEBI:37568"/>
        <dbReference type="ChEBI" id="CHEBI:63528"/>
        <dbReference type="EC" id="3.6.1.9"/>
    </reaction>
</comment>
<evidence type="ECO:0000313" key="5">
    <source>
        <dbReference type="Proteomes" id="UP001185012"/>
    </source>
</evidence>
<keyword evidence="3" id="KW-0963">Cytoplasm</keyword>
<feature type="active site" description="Proton acceptor" evidence="3">
    <location>
        <position position="70"/>
    </location>
</feature>
<dbReference type="Gene3D" id="3.90.950.10">
    <property type="match status" value="1"/>
</dbReference>
<dbReference type="NCBIfam" id="TIGR00172">
    <property type="entry name" value="maf"/>
    <property type="match status" value="1"/>
</dbReference>
<comment type="subcellular location">
    <subcellularLocation>
        <location evidence="3">Cytoplasm</location>
    </subcellularLocation>
</comment>
<organism evidence="4 5">
    <name type="scientific">Desmospora profundinema</name>
    <dbReference type="NCBI Taxonomy" id="1571184"/>
    <lineage>
        <taxon>Bacteria</taxon>
        <taxon>Bacillati</taxon>
        <taxon>Bacillota</taxon>
        <taxon>Bacilli</taxon>
        <taxon>Bacillales</taxon>
        <taxon>Thermoactinomycetaceae</taxon>
        <taxon>Desmospora</taxon>
    </lineage>
</organism>
<gene>
    <name evidence="4" type="ORF">JOE21_002433</name>
</gene>
<dbReference type="InterPro" id="IPR003697">
    <property type="entry name" value="Maf-like"/>
</dbReference>
<keyword evidence="5" id="KW-1185">Reference proteome</keyword>
<proteinExistence type="inferred from homology"/>
<dbReference type="RefSeq" id="WP_309866284.1">
    <property type="nucleotide sequence ID" value="NZ_JAVDQG010000005.1"/>
</dbReference>
<keyword evidence="2 3" id="KW-0378">Hydrolase</keyword>
<dbReference type="SUPFAM" id="SSF52972">
    <property type="entry name" value="ITPase-like"/>
    <property type="match status" value="1"/>
</dbReference>